<protein>
    <recommendedName>
        <fullName evidence="6">NYN domain-containing protein</fullName>
    </recommendedName>
</protein>
<evidence type="ECO:0000256" key="1">
    <source>
        <dbReference type="SAM" id="MobiDB-lite"/>
    </source>
</evidence>
<name>A0AA38C5C8_TAXCH</name>
<dbReference type="Gene3D" id="1.10.40.50">
    <property type="entry name" value="Probable gtpase engc, domain 3"/>
    <property type="match status" value="1"/>
</dbReference>
<dbReference type="SUPFAM" id="SSF52540">
    <property type="entry name" value="P-loop containing nucleoside triphosphate hydrolases"/>
    <property type="match status" value="1"/>
</dbReference>
<dbReference type="PROSITE" id="PS51644">
    <property type="entry name" value="HTH_OST"/>
    <property type="match status" value="1"/>
</dbReference>
<dbReference type="InterPro" id="IPR010914">
    <property type="entry name" value="RsgA_GTPase_dom"/>
</dbReference>
<dbReference type="Pfam" id="PF01936">
    <property type="entry name" value="NYN"/>
    <property type="match status" value="1"/>
</dbReference>
<dbReference type="GO" id="GO:0004540">
    <property type="term" value="F:RNA nuclease activity"/>
    <property type="evidence" value="ECO:0007669"/>
    <property type="project" value="InterPro"/>
</dbReference>
<evidence type="ECO:0000313" key="5">
    <source>
        <dbReference type="Proteomes" id="UP000824469"/>
    </source>
</evidence>
<dbReference type="InterPro" id="IPR021139">
    <property type="entry name" value="NYN"/>
</dbReference>
<feature type="domain" description="EngC GTPase" evidence="2">
    <location>
        <begin position="1"/>
        <end position="31"/>
    </location>
</feature>
<dbReference type="Pfam" id="PF12872">
    <property type="entry name" value="OST-HTH"/>
    <property type="match status" value="1"/>
</dbReference>
<sequence>MRSGRGKHTTRNVTLLPLPSGGYLTDTPGFNQPSLLKVTKSSLGWMFPEIRQMLNSSDSSRCRFNNCLHVGEKDCAVKADWERYSYYLQLLDEIKIREEIQLRLIGTKRESDVRYKVGEMGVKQSEPRLEPKKHRRQSRRRVKQSILEELGRALEDGVTLDVLGLGNGGDEIGLEDRIVLGLGDEGGDGGDEIGLGAKFDGGLGIMGQSRRNSVGLDWNDDDNKDGGLIWDVGDNNFGVSDWDCCGGLHETATAESTISSMGLYVGSLICIIFRKWESRRVTWELENNTRAGARAGGGTVCHMREISVGHRLILESDGCHSPKMLGCRNFYSAKVAHDLHVASPLWLVVLIGMVVSLPSNSMDYLSVHTVGNHAVDTRDQLSIQHRSQQVKVLMGAVAILWDIENCPIPSEVRAEDVAGNIRLALRVHPAIRGAVTLFSAYGDFNNFPRKLREGCQRTGVNLIDVPNGKKDAADKAILVDMFLFALDNPPPSTILLISGDVDFAPALHKLGQRGYTVVLVIPSGVGVSSALCSAGRFVWDWPSVARGEGLVPAKSFSSWTPELACYPVGCLSNDDSDFPNDEEAIVYKGLAQNAYIFETSAAQAYTMHTKHMTADLSLTSLTGPSGQSNASSSRAMSGPPLHPSSMQSNLPITVANCYACQPVSDPYMEDAAQSVMLYDTNSGPNSTFSSLSSQSTGNYPFQSSPFMKNNLPITLAASAPISVMPSVSNPGTDSTSWVQPGDIQGLKGQILNLISMCGGSLLLGRVPSEYHKVFGRPLYLAEYGSCKLVNLIKKMSDAICIEGKGHKKFLCLREKETDPVNSRKC</sequence>
<evidence type="ECO:0008006" key="6">
    <source>
        <dbReference type="Google" id="ProtNLM"/>
    </source>
</evidence>
<dbReference type="InterPro" id="IPR025605">
    <property type="entry name" value="OST-HTH/LOTUS_dom"/>
</dbReference>
<evidence type="ECO:0000259" key="3">
    <source>
        <dbReference type="PROSITE" id="PS51644"/>
    </source>
</evidence>
<dbReference type="Proteomes" id="UP000824469">
    <property type="component" value="Unassembled WGS sequence"/>
</dbReference>
<feature type="domain" description="HTH OST-type" evidence="3">
    <location>
        <begin position="742"/>
        <end position="815"/>
    </location>
</feature>
<reference evidence="4 5" key="1">
    <citation type="journal article" date="2021" name="Nat. Plants">
        <title>The Taxus genome provides insights into paclitaxel biosynthesis.</title>
        <authorList>
            <person name="Xiong X."/>
            <person name="Gou J."/>
            <person name="Liao Q."/>
            <person name="Li Y."/>
            <person name="Zhou Q."/>
            <person name="Bi G."/>
            <person name="Li C."/>
            <person name="Du R."/>
            <person name="Wang X."/>
            <person name="Sun T."/>
            <person name="Guo L."/>
            <person name="Liang H."/>
            <person name="Lu P."/>
            <person name="Wu Y."/>
            <person name="Zhang Z."/>
            <person name="Ro D.K."/>
            <person name="Shang Y."/>
            <person name="Huang S."/>
            <person name="Yan J."/>
        </authorList>
    </citation>
    <scope>NUCLEOTIDE SEQUENCE [LARGE SCALE GENOMIC DNA]</scope>
    <source>
        <strain evidence="4">Ta-2019</strain>
    </source>
</reference>
<dbReference type="PANTHER" id="PTHR32120:SF11">
    <property type="entry name" value="SMALL RIBOSOMAL SUBUNIT BIOGENESIS GTPASE RSGA 1, MITOCHONDRIAL-RELATED"/>
    <property type="match status" value="1"/>
</dbReference>
<dbReference type="CDD" id="cd10910">
    <property type="entry name" value="PIN_limkain_b1_N_like"/>
    <property type="match status" value="1"/>
</dbReference>
<evidence type="ECO:0000259" key="2">
    <source>
        <dbReference type="PROSITE" id="PS50936"/>
    </source>
</evidence>
<accession>A0AA38C5C8</accession>
<keyword evidence="5" id="KW-1185">Reference proteome</keyword>
<dbReference type="InterPro" id="IPR027417">
    <property type="entry name" value="P-loop_NTPase"/>
</dbReference>
<dbReference type="GO" id="GO:0003924">
    <property type="term" value="F:GTPase activity"/>
    <property type="evidence" value="ECO:0007669"/>
    <property type="project" value="InterPro"/>
</dbReference>
<dbReference type="InterPro" id="IPR041966">
    <property type="entry name" value="LOTUS-like"/>
</dbReference>
<dbReference type="InterPro" id="IPR004881">
    <property type="entry name" value="Ribosome_biogen_GTPase_RsgA"/>
</dbReference>
<comment type="caution">
    <text evidence="4">The sequence shown here is derived from an EMBL/GenBank/DDBJ whole genome shotgun (WGS) entry which is preliminary data.</text>
</comment>
<feature type="region of interest" description="Disordered" evidence="1">
    <location>
        <begin position="618"/>
        <end position="645"/>
    </location>
</feature>
<dbReference type="Gene3D" id="3.40.50.1010">
    <property type="entry name" value="5'-nuclease"/>
    <property type="match status" value="1"/>
</dbReference>
<dbReference type="GO" id="GO:0005525">
    <property type="term" value="F:GTP binding"/>
    <property type="evidence" value="ECO:0007669"/>
    <property type="project" value="InterPro"/>
</dbReference>
<organism evidence="4 5">
    <name type="scientific">Taxus chinensis</name>
    <name type="common">Chinese yew</name>
    <name type="synonym">Taxus wallichiana var. chinensis</name>
    <dbReference type="NCBI Taxonomy" id="29808"/>
    <lineage>
        <taxon>Eukaryota</taxon>
        <taxon>Viridiplantae</taxon>
        <taxon>Streptophyta</taxon>
        <taxon>Embryophyta</taxon>
        <taxon>Tracheophyta</taxon>
        <taxon>Spermatophyta</taxon>
        <taxon>Pinopsida</taxon>
        <taxon>Pinidae</taxon>
        <taxon>Conifers II</taxon>
        <taxon>Cupressales</taxon>
        <taxon>Taxaceae</taxon>
        <taxon>Taxus</taxon>
    </lineage>
</organism>
<dbReference type="PROSITE" id="PS50936">
    <property type="entry name" value="ENGC_GTPASE"/>
    <property type="match status" value="1"/>
</dbReference>
<gene>
    <name evidence="4" type="ORF">KI387_041650</name>
</gene>
<evidence type="ECO:0000313" key="4">
    <source>
        <dbReference type="EMBL" id="KAH9293143.1"/>
    </source>
</evidence>
<proteinExistence type="predicted"/>
<dbReference type="EMBL" id="JAHRHJ020001599">
    <property type="protein sequence ID" value="KAH9293143.1"/>
    <property type="molecule type" value="Genomic_DNA"/>
</dbReference>
<dbReference type="CDD" id="cd08824">
    <property type="entry name" value="LOTUS"/>
    <property type="match status" value="1"/>
</dbReference>
<dbReference type="PANTHER" id="PTHR32120">
    <property type="entry name" value="SMALL RIBOSOMAL SUBUNIT BIOGENESIS GTPASE RSGA"/>
    <property type="match status" value="1"/>
</dbReference>
<dbReference type="Gene3D" id="3.40.50.300">
    <property type="entry name" value="P-loop containing nucleotide triphosphate hydrolases"/>
    <property type="match status" value="1"/>
</dbReference>
<dbReference type="AlphaFoldDB" id="A0AA38C5C8"/>
<dbReference type="Gene3D" id="3.30.420.610">
    <property type="entry name" value="LOTUS domain-like"/>
    <property type="match status" value="1"/>
</dbReference>
<feature type="compositionally biased region" description="Polar residues" evidence="1">
    <location>
        <begin position="618"/>
        <end position="635"/>
    </location>
</feature>
<dbReference type="Pfam" id="PF03193">
    <property type="entry name" value="RsgA_GTPase"/>
    <property type="match status" value="1"/>
</dbReference>